<proteinExistence type="predicted"/>
<dbReference type="EMBL" id="BJVJ01000002">
    <property type="protein sequence ID" value="GEL21360.1"/>
    <property type="molecule type" value="Genomic_DNA"/>
</dbReference>
<feature type="transmembrane region" description="Helical" evidence="1">
    <location>
        <begin position="6"/>
        <end position="28"/>
    </location>
</feature>
<name>A0A511D980_9PSEU</name>
<accession>A0A511D980</accession>
<evidence type="ECO:0000313" key="3">
    <source>
        <dbReference type="Proteomes" id="UP000321685"/>
    </source>
</evidence>
<keyword evidence="1" id="KW-0472">Membrane</keyword>
<dbReference type="Proteomes" id="UP000321685">
    <property type="component" value="Unassembled WGS sequence"/>
</dbReference>
<keyword evidence="3" id="KW-1185">Reference proteome</keyword>
<dbReference type="AlphaFoldDB" id="A0A511D980"/>
<gene>
    <name evidence="2" type="ORF">PSU4_03140</name>
</gene>
<evidence type="ECO:0000313" key="2">
    <source>
        <dbReference type="EMBL" id="GEL21360.1"/>
    </source>
</evidence>
<comment type="caution">
    <text evidence="2">The sequence shown here is derived from an EMBL/GenBank/DDBJ whole genome shotgun (WGS) entry which is preliminary data.</text>
</comment>
<sequence>MTPAYWVAVALAGAGLLTMVVLALSLGLRLRRLARDAGSLRTGIAAATGPITAAMAAGRSRKGTSTP</sequence>
<reference evidence="2 3" key="1">
    <citation type="submission" date="2019-07" db="EMBL/GenBank/DDBJ databases">
        <title>Whole genome shotgun sequence of Pseudonocardia sulfidoxydans NBRC 16205.</title>
        <authorList>
            <person name="Hosoyama A."/>
            <person name="Uohara A."/>
            <person name="Ohji S."/>
            <person name="Ichikawa N."/>
        </authorList>
    </citation>
    <scope>NUCLEOTIDE SEQUENCE [LARGE SCALE GENOMIC DNA]</scope>
    <source>
        <strain evidence="2 3">NBRC 16205</strain>
    </source>
</reference>
<dbReference type="RefSeq" id="WP_147101978.1">
    <property type="nucleotide sequence ID" value="NZ_BJVJ01000002.1"/>
</dbReference>
<keyword evidence="1" id="KW-0812">Transmembrane</keyword>
<organism evidence="2 3">
    <name type="scientific">Pseudonocardia sulfidoxydans NBRC 16205</name>
    <dbReference type="NCBI Taxonomy" id="1223511"/>
    <lineage>
        <taxon>Bacteria</taxon>
        <taxon>Bacillati</taxon>
        <taxon>Actinomycetota</taxon>
        <taxon>Actinomycetes</taxon>
        <taxon>Pseudonocardiales</taxon>
        <taxon>Pseudonocardiaceae</taxon>
        <taxon>Pseudonocardia</taxon>
    </lineage>
</organism>
<protein>
    <submittedName>
        <fullName evidence="2">Uncharacterized protein</fullName>
    </submittedName>
</protein>
<evidence type="ECO:0000256" key="1">
    <source>
        <dbReference type="SAM" id="Phobius"/>
    </source>
</evidence>
<keyword evidence="1" id="KW-1133">Transmembrane helix</keyword>